<keyword evidence="1" id="KW-1133">Transmembrane helix</keyword>
<comment type="caution">
    <text evidence="2">The sequence shown here is derived from an EMBL/GenBank/DDBJ whole genome shotgun (WGS) entry which is preliminary data.</text>
</comment>
<keyword evidence="1" id="KW-0472">Membrane</keyword>
<keyword evidence="1" id="KW-0812">Transmembrane</keyword>
<sequence>MSVPNNSSSVKTTIARQQYQEESSAFGIARVGLFATHCLVLAFCVYIKFFLDDRNHFLFPTEGGNNLWFTFSLAFSLTTLYDLLKVNMSFSCINFVFWVGSYIFYFLKGVEIITTSVIFKYVSTTCKGKCISRVDEFTGWVLMFAGMLALMFYMAMWWVFLFEGVNMVYYKSINKSMSEQQQPIVMQSKQTATGNGNKQPVSVAHIV</sequence>
<feature type="transmembrane region" description="Helical" evidence="1">
    <location>
        <begin position="139"/>
        <end position="162"/>
    </location>
</feature>
<feature type="transmembrane region" description="Helical" evidence="1">
    <location>
        <begin position="31"/>
        <end position="51"/>
    </location>
</feature>
<evidence type="ECO:0000313" key="2">
    <source>
        <dbReference type="EMBL" id="PAV83922.1"/>
    </source>
</evidence>
<dbReference type="AlphaFoldDB" id="A0A2A2LCI7"/>
<dbReference type="EMBL" id="LIAE01006904">
    <property type="protein sequence ID" value="PAV83922.1"/>
    <property type="molecule type" value="Genomic_DNA"/>
</dbReference>
<dbReference type="Proteomes" id="UP000218231">
    <property type="component" value="Unassembled WGS sequence"/>
</dbReference>
<evidence type="ECO:0000313" key="3">
    <source>
        <dbReference type="Proteomes" id="UP000218231"/>
    </source>
</evidence>
<name>A0A2A2LCI7_9BILA</name>
<feature type="transmembrane region" description="Helical" evidence="1">
    <location>
        <begin position="66"/>
        <end position="84"/>
    </location>
</feature>
<proteinExistence type="predicted"/>
<accession>A0A2A2LCI7</accession>
<evidence type="ECO:0000256" key="1">
    <source>
        <dbReference type="SAM" id="Phobius"/>
    </source>
</evidence>
<organism evidence="2 3">
    <name type="scientific">Diploscapter pachys</name>
    <dbReference type="NCBI Taxonomy" id="2018661"/>
    <lineage>
        <taxon>Eukaryota</taxon>
        <taxon>Metazoa</taxon>
        <taxon>Ecdysozoa</taxon>
        <taxon>Nematoda</taxon>
        <taxon>Chromadorea</taxon>
        <taxon>Rhabditida</taxon>
        <taxon>Rhabditina</taxon>
        <taxon>Rhabditomorpha</taxon>
        <taxon>Rhabditoidea</taxon>
        <taxon>Rhabditidae</taxon>
        <taxon>Diploscapter</taxon>
    </lineage>
</organism>
<protein>
    <submittedName>
        <fullName evidence="2">Uncharacterized protein</fullName>
    </submittedName>
</protein>
<reference evidence="2 3" key="1">
    <citation type="journal article" date="2017" name="Curr. Biol.">
        <title>Genome architecture and evolution of a unichromosomal asexual nematode.</title>
        <authorList>
            <person name="Fradin H."/>
            <person name="Zegar C."/>
            <person name="Gutwein M."/>
            <person name="Lucas J."/>
            <person name="Kovtun M."/>
            <person name="Corcoran D."/>
            <person name="Baugh L.R."/>
            <person name="Kiontke K."/>
            <person name="Gunsalus K."/>
            <person name="Fitch D.H."/>
            <person name="Piano F."/>
        </authorList>
    </citation>
    <scope>NUCLEOTIDE SEQUENCE [LARGE SCALE GENOMIC DNA]</scope>
    <source>
        <strain evidence="2">PF1309</strain>
    </source>
</reference>
<feature type="transmembrane region" description="Helical" evidence="1">
    <location>
        <begin position="96"/>
        <end position="119"/>
    </location>
</feature>
<keyword evidence="3" id="KW-1185">Reference proteome</keyword>
<gene>
    <name evidence="2" type="ORF">WR25_06328</name>
</gene>